<gene>
    <name evidence="5" type="ORF">DFR76_107432</name>
</gene>
<keyword evidence="3" id="KW-0804">Transcription</keyword>
<dbReference type="PROSITE" id="PS01124">
    <property type="entry name" value="HTH_ARAC_FAMILY_2"/>
    <property type="match status" value="1"/>
</dbReference>
<evidence type="ECO:0000256" key="2">
    <source>
        <dbReference type="ARBA" id="ARBA00023125"/>
    </source>
</evidence>
<dbReference type="Pfam" id="PF12833">
    <property type="entry name" value="HTH_18"/>
    <property type="match status" value="1"/>
</dbReference>
<dbReference type="GO" id="GO:0043565">
    <property type="term" value="F:sequence-specific DNA binding"/>
    <property type="evidence" value="ECO:0007669"/>
    <property type="project" value="InterPro"/>
</dbReference>
<evidence type="ECO:0000313" key="6">
    <source>
        <dbReference type="Proteomes" id="UP000254869"/>
    </source>
</evidence>
<dbReference type="SMART" id="SM00342">
    <property type="entry name" value="HTH_ARAC"/>
    <property type="match status" value="1"/>
</dbReference>
<keyword evidence="2 5" id="KW-0238">DNA-binding</keyword>
<proteinExistence type="predicted"/>
<dbReference type="STRING" id="1210086.GCA_001613105_03244"/>
<dbReference type="EMBL" id="QQBC01000007">
    <property type="protein sequence ID" value="RDI65054.1"/>
    <property type="molecule type" value="Genomic_DNA"/>
</dbReference>
<dbReference type="GO" id="GO:0003700">
    <property type="term" value="F:DNA-binding transcription factor activity"/>
    <property type="evidence" value="ECO:0007669"/>
    <property type="project" value="InterPro"/>
</dbReference>
<evidence type="ECO:0000313" key="5">
    <source>
        <dbReference type="EMBL" id="RDI65054.1"/>
    </source>
</evidence>
<evidence type="ECO:0000256" key="3">
    <source>
        <dbReference type="ARBA" id="ARBA00023163"/>
    </source>
</evidence>
<dbReference type="PANTHER" id="PTHR46796">
    <property type="entry name" value="HTH-TYPE TRANSCRIPTIONAL ACTIVATOR RHAS-RELATED"/>
    <property type="match status" value="1"/>
</dbReference>
<keyword evidence="1" id="KW-0805">Transcription regulation</keyword>
<dbReference type="AlphaFoldDB" id="A0A370I6W2"/>
<reference evidence="5 6" key="1">
    <citation type="submission" date="2018-07" db="EMBL/GenBank/DDBJ databases">
        <title>Genomic Encyclopedia of Type Strains, Phase IV (KMG-IV): sequencing the most valuable type-strain genomes for metagenomic binning, comparative biology and taxonomic classification.</title>
        <authorList>
            <person name="Goeker M."/>
        </authorList>
    </citation>
    <scope>NUCLEOTIDE SEQUENCE [LARGE SCALE GENOMIC DNA]</scope>
    <source>
        <strain evidence="5 6">DSM 44290</strain>
    </source>
</reference>
<evidence type="ECO:0000256" key="1">
    <source>
        <dbReference type="ARBA" id="ARBA00023015"/>
    </source>
</evidence>
<sequence>MAGFRSLATDPIEQRVIAHPSITLIFEFGEGALLIEEATGRQHVGSLAAGLAHGQVRMRGQHIACVEVRMSPVVAHAVLGPCPAVLPLDALSGRDAAQLRERLSEATSWDERFAAAEAFLAARITAGPPMDPEVIWAWERITSSGGRIRVDNLAAELGWSRKRLWTRFRSQVGLPPKRAAKLVRFDRAVHQLIAGRSVALIAAECGYVDQSHLYREVLAFSGTTPTALAGMPGLAENHRAYAGGTTSGVAATLGAMGERGDDALPRR</sequence>
<protein>
    <submittedName>
        <fullName evidence="5">AraC-like DNA-binding protein</fullName>
    </submittedName>
</protein>
<dbReference type="Gene3D" id="1.10.10.60">
    <property type="entry name" value="Homeodomain-like"/>
    <property type="match status" value="1"/>
</dbReference>
<name>A0A370I6W2_9NOCA</name>
<accession>A0A370I6W2</accession>
<keyword evidence="6" id="KW-1185">Reference proteome</keyword>
<comment type="caution">
    <text evidence="5">The sequence shown here is derived from an EMBL/GenBank/DDBJ whole genome shotgun (WGS) entry which is preliminary data.</text>
</comment>
<dbReference type="InterPro" id="IPR018060">
    <property type="entry name" value="HTH_AraC"/>
</dbReference>
<organism evidence="5 6">
    <name type="scientific">Nocardia pseudobrasiliensis</name>
    <dbReference type="NCBI Taxonomy" id="45979"/>
    <lineage>
        <taxon>Bacteria</taxon>
        <taxon>Bacillati</taxon>
        <taxon>Actinomycetota</taxon>
        <taxon>Actinomycetes</taxon>
        <taxon>Mycobacteriales</taxon>
        <taxon>Nocardiaceae</taxon>
        <taxon>Nocardia</taxon>
    </lineage>
</organism>
<dbReference type="Proteomes" id="UP000254869">
    <property type="component" value="Unassembled WGS sequence"/>
</dbReference>
<dbReference type="PANTHER" id="PTHR46796:SF15">
    <property type="entry name" value="BLL1074 PROTEIN"/>
    <property type="match status" value="1"/>
</dbReference>
<evidence type="ECO:0000259" key="4">
    <source>
        <dbReference type="PROSITE" id="PS01124"/>
    </source>
</evidence>
<feature type="domain" description="HTH araC/xylS-type" evidence="4">
    <location>
        <begin position="131"/>
        <end position="231"/>
    </location>
</feature>
<dbReference type="InterPro" id="IPR050204">
    <property type="entry name" value="AraC_XylS_family_regulators"/>
</dbReference>